<feature type="transmembrane region" description="Helical" evidence="8">
    <location>
        <begin position="172"/>
        <end position="193"/>
    </location>
</feature>
<gene>
    <name evidence="9" type="ORF">PA7_46770</name>
</gene>
<feature type="transmembrane region" description="Helical" evidence="8">
    <location>
        <begin position="260"/>
        <end position="289"/>
    </location>
</feature>
<feature type="transmembrane region" description="Helical" evidence="8">
    <location>
        <begin position="330"/>
        <end position="348"/>
    </location>
</feature>
<dbReference type="STRING" id="1123024.GCA_000423625_00691"/>
<dbReference type="CDD" id="cd06550">
    <property type="entry name" value="TM_ABC_iron-siderophores_like"/>
    <property type="match status" value="1"/>
</dbReference>
<keyword evidence="7 8" id="KW-0472">Membrane</keyword>
<evidence type="ECO:0000256" key="1">
    <source>
        <dbReference type="ARBA" id="ARBA00004651"/>
    </source>
</evidence>
<proteinExistence type="inferred from homology"/>
<dbReference type="PANTHER" id="PTHR30472">
    <property type="entry name" value="FERRIC ENTEROBACTIN TRANSPORT SYSTEM PERMEASE PROTEIN"/>
    <property type="match status" value="1"/>
</dbReference>
<dbReference type="InterPro" id="IPR037294">
    <property type="entry name" value="ABC_BtuC-like"/>
</dbReference>
<accession>A0A511D7R3</accession>
<dbReference type="SUPFAM" id="SSF81345">
    <property type="entry name" value="ABC transporter involved in vitamin B12 uptake, BtuC"/>
    <property type="match status" value="1"/>
</dbReference>
<protein>
    <submittedName>
        <fullName evidence="9">Iron ABC transporter permease</fullName>
    </submittedName>
</protein>
<evidence type="ECO:0000256" key="5">
    <source>
        <dbReference type="ARBA" id="ARBA00022692"/>
    </source>
</evidence>
<dbReference type="Gene3D" id="1.10.3470.10">
    <property type="entry name" value="ABC transporter involved in vitamin B12 uptake, BtuC"/>
    <property type="match status" value="1"/>
</dbReference>
<evidence type="ECO:0000256" key="2">
    <source>
        <dbReference type="ARBA" id="ARBA00007935"/>
    </source>
</evidence>
<organism evidence="9 10">
    <name type="scientific">Pseudonocardia asaccharolytica DSM 44247 = NBRC 16224</name>
    <dbReference type="NCBI Taxonomy" id="1123024"/>
    <lineage>
        <taxon>Bacteria</taxon>
        <taxon>Bacillati</taxon>
        <taxon>Actinomycetota</taxon>
        <taxon>Actinomycetes</taxon>
        <taxon>Pseudonocardiales</taxon>
        <taxon>Pseudonocardiaceae</taxon>
        <taxon>Pseudonocardia</taxon>
    </lineage>
</organism>
<comment type="subcellular location">
    <subcellularLocation>
        <location evidence="1">Cell membrane</location>
        <topology evidence="1">Multi-pass membrane protein</topology>
    </subcellularLocation>
</comment>
<feature type="transmembrane region" description="Helical" evidence="8">
    <location>
        <begin position="140"/>
        <end position="160"/>
    </location>
</feature>
<evidence type="ECO:0000313" key="10">
    <source>
        <dbReference type="Proteomes" id="UP000321328"/>
    </source>
</evidence>
<evidence type="ECO:0000313" key="9">
    <source>
        <dbReference type="EMBL" id="GEL20840.1"/>
    </source>
</evidence>
<dbReference type="Proteomes" id="UP000321328">
    <property type="component" value="Unassembled WGS sequence"/>
</dbReference>
<keyword evidence="4" id="KW-1003">Cell membrane</keyword>
<dbReference type="AlphaFoldDB" id="A0A511D7R3"/>
<dbReference type="PANTHER" id="PTHR30472:SF1">
    <property type="entry name" value="FE(3+) DICITRATE TRANSPORT SYSTEM PERMEASE PROTEIN FECC-RELATED"/>
    <property type="match status" value="1"/>
</dbReference>
<evidence type="ECO:0000256" key="7">
    <source>
        <dbReference type="ARBA" id="ARBA00023136"/>
    </source>
</evidence>
<dbReference type="FunFam" id="1.10.3470.10:FF:000001">
    <property type="entry name" value="Vitamin B12 ABC transporter permease BtuC"/>
    <property type="match status" value="1"/>
</dbReference>
<evidence type="ECO:0000256" key="3">
    <source>
        <dbReference type="ARBA" id="ARBA00022448"/>
    </source>
</evidence>
<feature type="transmembrane region" description="Helical" evidence="8">
    <location>
        <begin position="114"/>
        <end position="134"/>
    </location>
</feature>
<reference evidence="9 10" key="1">
    <citation type="submission" date="2019-07" db="EMBL/GenBank/DDBJ databases">
        <title>Whole genome shotgun sequence of Pseudonocardia asaccharolytica NBRC 16224.</title>
        <authorList>
            <person name="Hosoyama A."/>
            <person name="Uohara A."/>
            <person name="Ohji S."/>
            <person name="Ichikawa N."/>
        </authorList>
    </citation>
    <scope>NUCLEOTIDE SEQUENCE [LARGE SCALE GENOMIC DNA]</scope>
    <source>
        <strain evidence="9 10">NBRC 16224</strain>
    </source>
</reference>
<keyword evidence="3" id="KW-0813">Transport</keyword>
<name>A0A511D7R3_9PSEU</name>
<dbReference type="GO" id="GO:0033214">
    <property type="term" value="P:siderophore-iron import into cell"/>
    <property type="evidence" value="ECO:0007669"/>
    <property type="project" value="TreeGrafter"/>
</dbReference>
<dbReference type="InterPro" id="IPR000522">
    <property type="entry name" value="ABC_transptr_permease_BtuC"/>
</dbReference>
<keyword evidence="5 8" id="KW-0812">Transmembrane</keyword>
<keyword evidence="10" id="KW-1185">Reference proteome</keyword>
<sequence length="356" mass="35720">MTTATATPAGAGLPGAPAGQRGAVALRRRRRLVILGLLALLAVAALASLAVGAKPIPLPVVWDAIFFPTGTEDGIVVRSLRMPRTVLGIGVGIALGVAGALMQGHTRNPLADPGLLGVSAGAAFLVVIGIYALGVTSLFGYVWFAFAGALAASVLVFVLGSLGRGGPTPVTLALAGVAVSALLTALTSALVLADTNTLDAFRFWAVGSVAGRDAGTVVQVAPFLGLGLLLAAVNAPGLNLLALGEDIARGLGQPVQLTRWVGLIAITLLTGAAVAACGPIGFVGLVVPHVARSLTGPDHRWLLPASGLAGAVLLLAADVIGRVLVRPAELQVGIVLALVGAPFFIALVRRRRPASL</sequence>
<feature type="transmembrane region" description="Helical" evidence="8">
    <location>
        <begin position="85"/>
        <end position="102"/>
    </location>
</feature>
<comment type="caution">
    <text evidence="9">The sequence shown here is derived from an EMBL/GenBank/DDBJ whole genome shotgun (WGS) entry which is preliminary data.</text>
</comment>
<keyword evidence="6 8" id="KW-1133">Transmembrane helix</keyword>
<comment type="similarity">
    <text evidence="2">Belongs to the binding-protein-dependent transport system permease family. FecCD subfamily.</text>
</comment>
<evidence type="ECO:0000256" key="6">
    <source>
        <dbReference type="ARBA" id="ARBA00022989"/>
    </source>
</evidence>
<dbReference type="EMBL" id="BJVI01000098">
    <property type="protein sequence ID" value="GEL20840.1"/>
    <property type="molecule type" value="Genomic_DNA"/>
</dbReference>
<evidence type="ECO:0000256" key="8">
    <source>
        <dbReference type="SAM" id="Phobius"/>
    </source>
</evidence>
<feature type="transmembrane region" description="Helical" evidence="8">
    <location>
        <begin position="301"/>
        <end position="324"/>
    </location>
</feature>
<feature type="transmembrane region" description="Helical" evidence="8">
    <location>
        <begin position="32"/>
        <end position="53"/>
    </location>
</feature>
<dbReference type="GO" id="GO:0005886">
    <property type="term" value="C:plasma membrane"/>
    <property type="evidence" value="ECO:0007669"/>
    <property type="project" value="UniProtKB-SubCell"/>
</dbReference>
<evidence type="ECO:0000256" key="4">
    <source>
        <dbReference type="ARBA" id="ARBA00022475"/>
    </source>
</evidence>
<dbReference type="GO" id="GO:0022857">
    <property type="term" value="F:transmembrane transporter activity"/>
    <property type="evidence" value="ECO:0007669"/>
    <property type="project" value="InterPro"/>
</dbReference>
<dbReference type="Pfam" id="PF01032">
    <property type="entry name" value="FecCD"/>
    <property type="match status" value="1"/>
</dbReference>